<gene>
    <name evidence="3" type="ORF">CVT25_012149</name>
</gene>
<dbReference type="AlphaFoldDB" id="A0A409XH65"/>
<feature type="compositionally biased region" description="Basic and acidic residues" evidence="1">
    <location>
        <begin position="102"/>
        <end position="124"/>
    </location>
</feature>
<proteinExistence type="predicted"/>
<comment type="caution">
    <text evidence="3">The sequence shown here is derived from an EMBL/GenBank/DDBJ whole genome shotgun (WGS) entry which is preliminary data.</text>
</comment>
<feature type="compositionally biased region" description="Basic residues" evidence="1">
    <location>
        <begin position="217"/>
        <end position="229"/>
    </location>
</feature>
<keyword evidence="4" id="KW-1185">Reference proteome</keyword>
<feature type="region of interest" description="Disordered" evidence="1">
    <location>
        <begin position="92"/>
        <end position="140"/>
    </location>
</feature>
<name>A0A409XH65_PSICY</name>
<evidence type="ECO:0000313" key="3">
    <source>
        <dbReference type="EMBL" id="PPQ90084.1"/>
    </source>
</evidence>
<dbReference type="InParanoid" id="A0A409XH65"/>
<evidence type="ECO:0000256" key="1">
    <source>
        <dbReference type="SAM" id="MobiDB-lite"/>
    </source>
</evidence>
<sequence>MEGSGEVIRSSSLNKYMRVGSSASSDGFSVPGLTPSPIVTSVVNINMNNATTNTNPVDEFAYISGIFFVCGFGQFGTFGLGASVRGLGTVKEMSRKERRNGRRSDDEDKESEKKERRASRERPISSESVDGAYDDAEQDDVLDEARYRKRQNKLDSASIKQFSYPIRTIEEVMADGHGRPDDWDDVITRYESGGAEADAGSEMAGGAAEQGVQGMSSRRRRRRRQMRRQ</sequence>
<accession>A0A409XH65</accession>
<keyword evidence="2" id="KW-0812">Transmembrane</keyword>
<protein>
    <submittedName>
        <fullName evidence="3">Uncharacterized protein</fullName>
    </submittedName>
</protein>
<keyword evidence="2" id="KW-1133">Transmembrane helix</keyword>
<reference evidence="3 4" key="1">
    <citation type="journal article" date="2018" name="Evol. Lett.">
        <title>Horizontal gene cluster transfer increased hallucinogenic mushroom diversity.</title>
        <authorList>
            <person name="Reynolds H.T."/>
            <person name="Vijayakumar V."/>
            <person name="Gluck-Thaler E."/>
            <person name="Korotkin H.B."/>
            <person name="Matheny P.B."/>
            <person name="Slot J.C."/>
        </authorList>
    </citation>
    <scope>NUCLEOTIDE SEQUENCE [LARGE SCALE GENOMIC DNA]</scope>
    <source>
        <strain evidence="3 4">2631</strain>
    </source>
</reference>
<evidence type="ECO:0000256" key="2">
    <source>
        <dbReference type="SAM" id="Phobius"/>
    </source>
</evidence>
<dbReference type="Proteomes" id="UP000283269">
    <property type="component" value="Unassembled WGS sequence"/>
</dbReference>
<feature type="region of interest" description="Disordered" evidence="1">
    <location>
        <begin position="192"/>
        <end position="229"/>
    </location>
</feature>
<keyword evidence="2" id="KW-0472">Membrane</keyword>
<organism evidence="3 4">
    <name type="scientific">Psilocybe cyanescens</name>
    <dbReference type="NCBI Taxonomy" id="93625"/>
    <lineage>
        <taxon>Eukaryota</taxon>
        <taxon>Fungi</taxon>
        <taxon>Dikarya</taxon>
        <taxon>Basidiomycota</taxon>
        <taxon>Agaricomycotina</taxon>
        <taxon>Agaricomycetes</taxon>
        <taxon>Agaricomycetidae</taxon>
        <taxon>Agaricales</taxon>
        <taxon>Agaricineae</taxon>
        <taxon>Strophariaceae</taxon>
        <taxon>Psilocybe</taxon>
    </lineage>
</organism>
<feature type="transmembrane region" description="Helical" evidence="2">
    <location>
        <begin position="60"/>
        <end position="88"/>
    </location>
</feature>
<evidence type="ECO:0000313" key="4">
    <source>
        <dbReference type="Proteomes" id="UP000283269"/>
    </source>
</evidence>
<dbReference type="EMBL" id="NHYD01001702">
    <property type="protein sequence ID" value="PPQ90084.1"/>
    <property type="molecule type" value="Genomic_DNA"/>
</dbReference>